<name>A0A9J6DT92_RHIMP</name>
<gene>
    <name evidence="1" type="ORF">HPB51_002990</name>
</gene>
<evidence type="ECO:0000313" key="2">
    <source>
        <dbReference type="Proteomes" id="UP000821866"/>
    </source>
</evidence>
<dbReference type="EMBL" id="JABSTU010000007">
    <property type="protein sequence ID" value="KAH8025074.1"/>
    <property type="molecule type" value="Genomic_DNA"/>
</dbReference>
<reference evidence="1" key="2">
    <citation type="submission" date="2021-09" db="EMBL/GenBank/DDBJ databases">
        <authorList>
            <person name="Jia N."/>
            <person name="Wang J."/>
            <person name="Shi W."/>
            <person name="Du L."/>
            <person name="Sun Y."/>
            <person name="Zhan W."/>
            <person name="Jiang J."/>
            <person name="Wang Q."/>
            <person name="Zhang B."/>
            <person name="Ji P."/>
            <person name="Sakyi L.B."/>
            <person name="Cui X."/>
            <person name="Yuan T."/>
            <person name="Jiang B."/>
            <person name="Yang W."/>
            <person name="Lam T.T.-Y."/>
            <person name="Chang Q."/>
            <person name="Ding S."/>
            <person name="Wang X."/>
            <person name="Zhu J."/>
            <person name="Ruan X."/>
            <person name="Zhao L."/>
            <person name="Wei J."/>
            <person name="Que T."/>
            <person name="Du C."/>
            <person name="Cheng J."/>
            <person name="Dai P."/>
            <person name="Han X."/>
            <person name="Huang E."/>
            <person name="Gao Y."/>
            <person name="Liu J."/>
            <person name="Shao H."/>
            <person name="Ye R."/>
            <person name="Li L."/>
            <person name="Wei W."/>
            <person name="Wang X."/>
            <person name="Wang C."/>
            <person name="Huo Q."/>
            <person name="Li W."/>
            <person name="Guo W."/>
            <person name="Chen H."/>
            <person name="Chen S."/>
            <person name="Zhou L."/>
            <person name="Zhou L."/>
            <person name="Ni X."/>
            <person name="Tian J."/>
            <person name="Zhou Y."/>
            <person name="Sheng Y."/>
            <person name="Liu T."/>
            <person name="Pan Y."/>
            <person name="Xia L."/>
            <person name="Li J."/>
            <person name="Zhao F."/>
            <person name="Cao W."/>
        </authorList>
    </citation>
    <scope>NUCLEOTIDE SEQUENCE</scope>
    <source>
        <strain evidence="1">Rmic-2018</strain>
        <tissue evidence="1">Larvae</tissue>
    </source>
</reference>
<dbReference type="VEuPathDB" id="VectorBase:LOC119164717"/>
<dbReference type="AlphaFoldDB" id="A0A9J6DT92"/>
<organism evidence="1 2">
    <name type="scientific">Rhipicephalus microplus</name>
    <name type="common">Cattle tick</name>
    <name type="synonym">Boophilus microplus</name>
    <dbReference type="NCBI Taxonomy" id="6941"/>
    <lineage>
        <taxon>Eukaryota</taxon>
        <taxon>Metazoa</taxon>
        <taxon>Ecdysozoa</taxon>
        <taxon>Arthropoda</taxon>
        <taxon>Chelicerata</taxon>
        <taxon>Arachnida</taxon>
        <taxon>Acari</taxon>
        <taxon>Parasitiformes</taxon>
        <taxon>Ixodida</taxon>
        <taxon>Ixodoidea</taxon>
        <taxon>Ixodidae</taxon>
        <taxon>Rhipicephalinae</taxon>
        <taxon>Rhipicephalus</taxon>
        <taxon>Boophilus</taxon>
    </lineage>
</organism>
<dbReference type="Proteomes" id="UP000821866">
    <property type="component" value="Unassembled WGS sequence"/>
</dbReference>
<protein>
    <recommendedName>
        <fullName evidence="3">SAP domain-containing protein</fullName>
    </recommendedName>
</protein>
<evidence type="ECO:0000313" key="1">
    <source>
        <dbReference type="EMBL" id="KAH8025074.1"/>
    </source>
</evidence>
<accession>A0A9J6DT92</accession>
<proteinExistence type="predicted"/>
<comment type="caution">
    <text evidence="1">The sequence shown here is derived from an EMBL/GenBank/DDBJ whole genome shotgun (WGS) entry which is preliminary data.</text>
</comment>
<evidence type="ECO:0008006" key="3">
    <source>
        <dbReference type="Google" id="ProtNLM"/>
    </source>
</evidence>
<reference evidence="1" key="1">
    <citation type="journal article" date="2020" name="Cell">
        <title>Large-Scale Comparative Analyses of Tick Genomes Elucidate Their Genetic Diversity and Vector Capacities.</title>
        <authorList>
            <consortium name="Tick Genome and Microbiome Consortium (TIGMIC)"/>
            <person name="Jia N."/>
            <person name="Wang J."/>
            <person name="Shi W."/>
            <person name="Du L."/>
            <person name="Sun Y."/>
            <person name="Zhan W."/>
            <person name="Jiang J.F."/>
            <person name="Wang Q."/>
            <person name="Zhang B."/>
            <person name="Ji P."/>
            <person name="Bell-Sakyi L."/>
            <person name="Cui X.M."/>
            <person name="Yuan T.T."/>
            <person name="Jiang B.G."/>
            <person name="Yang W.F."/>
            <person name="Lam T.T."/>
            <person name="Chang Q.C."/>
            <person name="Ding S.J."/>
            <person name="Wang X.J."/>
            <person name="Zhu J.G."/>
            <person name="Ruan X.D."/>
            <person name="Zhao L."/>
            <person name="Wei J.T."/>
            <person name="Ye R.Z."/>
            <person name="Que T.C."/>
            <person name="Du C.H."/>
            <person name="Zhou Y.H."/>
            <person name="Cheng J.X."/>
            <person name="Dai P.F."/>
            <person name="Guo W.B."/>
            <person name="Han X.H."/>
            <person name="Huang E.J."/>
            <person name="Li L.F."/>
            <person name="Wei W."/>
            <person name="Gao Y.C."/>
            <person name="Liu J.Z."/>
            <person name="Shao H.Z."/>
            <person name="Wang X."/>
            <person name="Wang C.C."/>
            <person name="Yang T.C."/>
            <person name="Huo Q.B."/>
            <person name="Li W."/>
            <person name="Chen H.Y."/>
            <person name="Chen S.E."/>
            <person name="Zhou L.G."/>
            <person name="Ni X.B."/>
            <person name="Tian J.H."/>
            <person name="Sheng Y."/>
            <person name="Liu T."/>
            <person name="Pan Y.S."/>
            <person name="Xia L.Y."/>
            <person name="Li J."/>
            <person name="Zhao F."/>
            <person name="Cao W.C."/>
        </authorList>
    </citation>
    <scope>NUCLEOTIDE SEQUENCE</scope>
    <source>
        <strain evidence="1">Rmic-2018</strain>
    </source>
</reference>
<sequence length="249" mass="27553">MLFITWRVTTAEELAAVRVRLVRNAYQCSSLSTTGNKEELIDRLFVDIAKDTTTSSRPRTKCVRHFNAASVHTGAYGVIPSHALLRVRPNREHATYGGLSSWSMAVKMTTMASLMKQEPSMPVSGPGQGFPWSASRPAESVPLECFLKNGVSSLPVALVPTDGGAIRLRETEVFQEEIHNIIKHFCTSRSWDTPDQAAVRGASYVYFLGIEVREQRYLSAATNAECGFCYVGVRDRDDGFRIDITTLDG</sequence>
<keyword evidence="2" id="KW-1185">Reference proteome</keyword>